<feature type="non-terminal residue" evidence="1">
    <location>
        <position position="1"/>
    </location>
</feature>
<comment type="caution">
    <text evidence="1">The sequence shown here is derived from an EMBL/GenBank/DDBJ whole genome shotgun (WGS) entry which is preliminary data.</text>
</comment>
<protein>
    <recommendedName>
        <fullName evidence="2">Asparagine synthetase domain-containing protein</fullName>
    </recommendedName>
</protein>
<sequence>TKYPQKWVARNKIRFPYKLLDEGPHSYLYDVIEGFSLYEEMVYRSGAADFLKQKLADKPYRSLLSDEYFDVQYLDGLVDDYLSGKEAKGKDFANLVSLLTLVITGWY</sequence>
<dbReference type="AlphaFoldDB" id="A0A0F9D703"/>
<gene>
    <name evidence="1" type="ORF">LCGC14_2524340</name>
</gene>
<evidence type="ECO:0008006" key="2">
    <source>
        <dbReference type="Google" id="ProtNLM"/>
    </source>
</evidence>
<accession>A0A0F9D703</accession>
<name>A0A0F9D703_9ZZZZ</name>
<dbReference type="EMBL" id="LAZR01040801">
    <property type="protein sequence ID" value="KKL13581.1"/>
    <property type="molecule type" value="Genomic_DNA"/>
</dbReference>
<organism evidence="1">
    <name type="scientific">marine sediment metagenome</name>
    <dbReference type="NCBI Taxonomy" id="412755"/>
    <lineage>
        <taxon>unclassified sequences</taxon>
        <taxon>metagenomes</taxon>
        <taxon>ecological metagenomes</taxon>
    </lineage>
</organism>
<evidence type="ECO:0000313" key="1">
    <source>
        <dbReference type="EMBL" id="KKL13581.1"/>
    </source>
</evidence>
<reference evidence="1" key="1">
    <citation type="journal article" date="2015" name="Nature">
        <title>Complex archaea that bridge the gap between prokaryotes and eukaryotes.</title>
        <authorList>
            <person name="Spang A."/>
            <person name="Saw J.H."/>
            <person name="Jorgensen S.L."/>
            <person name="Zaremba-Niedzwiedzka K."/>
            <person name="Martijn J."/>
            <person name="Lind A.E."/>
            <person name="van Eijk R."/>
            <person name="Schleper C."/>
            <person name="Guy L."/>
            <person name="Ettema T.J."/>
        </authorList>
    </citation>
    <scope>NUCLEOTIDE SEQUENCE</scope>
</reference>
<proteinExistence type="predicted"/>